<reference evidence="2 3" key="1">
    <citation type="submission" date="2019-01" db="EMBL/GenBank/DDBJ databases">
        <title>Sequencing the genomes of 1000 actinobacteria strains.</title>
        <authorList>
            <person name="Klenk H.-P."/>
        </authorList>
    </citation>
    <scope>NUCLEOTIDE SEQUENCE [LARGE SCALE GENOMIC DNA]</scope>
    <source>
        <strain evidence="2 3">DSM 43925</strain>
    </source>
</reference>
<comment type="caution">
    <text evidence="2">The sequence shown here is derived from an EMBL/GenBank/DDBJ whole genome shotgun (WGS) entry which is preliminary data.</text>
</comment>
<dbReference type="Gene3D" id="3.40.630.30">
    <property type="match status" value="1"/>
</dbReference>
<evidence type="ECO:0000313" key="3">
    <source>
        <dbReference type="Proteomes" id="UP000284824"/>
    </source>
</evidence>
<keyword evidence="3" id="KW-1185">Reference proteome</keyword>
<proteinExistence type="predicted"/>
<organism evidence="2 3">
    <name type="scientific">Nonomuraea polychroma</name>
    <dbReference type="NCBI Taxonomy" id="46176"/>
    <lineage>
        <taxon>Bacteria</taxon>
        <taxon>Bacillati</taxon>
        <taxon>Actinomycetota</taxon>
        <taxon>Actinomycetes</taxon>
        <taxon>Streptosporangiales</taxon>
        <taxon>Streptosporangiaceae</taxon>
        <taxon>Nonomuraea</taxon>
    </lineage>
</organism>
<protein>
    <submittedName>
        <fullName evidence="2">GNAT acetyltransferase-like protein</fullName>
    </submittedName>
</protein>
<gene>
    <name evidence="2" type="ORF">EDD27_10085</name>
</gene>
<dbReference type="GO" id="GO:0016747">
    <property type="term" value="F:acyltransferase activity, transferring groups other than amino-acyl groups"/>
    <property type="evidence" value="ECO:0007669"/>
    <property type="project" value="InterPro"/>
</dbReference>
<evidence type="ECO:0000259" key="1">
    <source>
        <dbReference type="PROSITE" id="PS51186"/>
    </source>
</evidence>
<dbReference type="Pfam" id="PF12746">
    <property type="entry name" value="GNAT_acetyltran"/>
    <property type="match status" value="1"/>
</dbReference>
<name>A0A438MN48_9ACTN</name>
<dbReference type="InterPro" id="IPR016181">
    <property type="entry name" value="Acyl_CoA_acyltransferase"/>
</dbReference>
<keyword evidence="2" id="KW-0808">Transferase</keyword>
<dbReference type="Proteomes" id="UP000284824">
    <property type="component" value="Unassembled WGS sequence"/>
</dbReference>
<sequence length="228" mass="23948">MWASLARVPVTFPRRGGVEVVVAPESLLCPPGWAGVVALDEAVLATVPHAGLIGPLRNALVRQVTEIGVDLGRLPSQLPVAEVLGPATLAYLDAEDFVAAGHAGVASVPADHHDVRELVASVPKEDAEESGLDEITSAAFVIRGAGQDVVAVAGYRSWVDVAAHLSVLTAPRHRGRGLARQVASTAVADALAGGLLPQWRARPEASRRVARALGFREWGSQLSLRLQR</sequence>
<dbReference type="EMBL" id="SAUN01000001">
    <property type="protein sequence ID" value="RVX47163.1"/>
    <property type="molecule type" value="Genomic_DNA"/>
</dbReference>
<dbReference type="InterPro" id="IPR000182">
    <property type="entry name" value="GNAT_dom"/>
</dbReference>
<evidence type="ECO:0000313" key="2">
    <source>
        <dbReference type="EMBL" id="RVX47163.1"/>
    </source>
</evidence>
<dbReference type="OrthoDB" id="4824241at2"/>
<feature type="domain" description="N-acetyltransferase" evidence="1">
    <location>
        <begin position="103"/>
        <end position="228"/>
    </location>
</feature>
<dbReference type="SUPFAM" id="SSF55729">
    <property type="entry name" value="Acyl-CoA N-acyltransferases (Nat)"/>
    <property type="match status" value="1"/>
</dbReference>
<dbReference type="InterPro" id="IPR027365">
    <property type="entry name" value="GNAT_acetyltra_YdfB-like"/>
</dbReference>
<accession>A0A438MN48</accession>
<dbReference type="PROSITE" id="PS51186">
    <property type="entry name" value="GNAT"/>
    <property type="match status" value="1"/>
</dbReference>
<dbReference type="AlphaFoldDB" id="A0A438MN48"/>